<dbReference type="RefSeq" id="WP_076167854.1">
    <property type="nucleotide sequence ID" value="NZ_JBEZVB010000056.1"/>
</dbReference>
<dbReference type="GO" id="GO:0003824">
    <property type="term" value="F:catalytic activity"/>
    <property type="evidence" value="ECO:0007669"/>
    <property type="project" value="InterPro"/>
</dbReference>
<dbReference type="PANTHER" id="PTHR43798">
    <property type="entry name" value="MONOACYLGLYCEROL LIPASE"/>
    <property type="match status" value="1"/>
</dbReference>
<dbReference type="PRINTS" id="PR00111">
    <property type="entry name" value="ABHYDROLASE"/>
</dbReference>
<dbReference type="OrthoDB" id="5513277at2"/>
<dbReference type="PRINTS" id="PR00412">
    <property type="entry name" value="EPOXHYDRLASE"/>
</dbReference>
<dbReference type="Proteomes" id="UP000187486">
    <property type="component" value="Unassembled WGS sequence"/>
</dbReference>
<dbReference type="AlphaFoldDB" id="A0A1R0KFK4"/>
<keyword evidence="3" id="KW-1185">Reference proteome</keyword>
<protein>
    <recommendedName>
        <fullName evidence="1">AB hydrolase-1 domain-containing protein</fullName>
    </recommendedName>
</protein>
<name>A0A1R0KFK4_9PSEU</name>
<dbReference type="Pfam" id="PF00561">
    <property type="entry name" value="Abhydrolase_1"/>
    <property type="match status" value="1"/>
</dbReference>
<evidence type="ECO:0000313" key="3">
    <source>
        <dbReference type="Proteomes" id="UP000187486"/>
    </source>
</evidence>
<dbReference type="Gene3D" id="3.40.50.1820">
    <property type="entry name" value="alpha/beta hydrolase"/>
    <property type="match status" value="1"/>
</dbReference>
<dbReference type="InterPro" id="IPR050266">
    <property type="entry name" value="AB_hydrolase_sf"/>
</dbReference>
<evidence type="ECO:0000313" key="2">
    <source>
        <dbReference type="EMBL" id="OLZ44152.1"/>
    </source>
</evidence>
<dbReference type="SUPFAM" id="SSF53474">
    <property type="entry name" value="alpha/beta-Hydrolases"/>
    <property type="match status" value="1"/>
</dbReference>
<proteinExistence type="predicted"/>
<dbReference type="EMBL" id="MQUQ01000028">
    <property type="protein sequence ID" value="OLZ44152.1"/>
    <property type="molecule type" value="Genomic_DNA"/>
</dbReference>
<sequence length="299" mass="32603">MTTFAAERTREIEEHWIDVNGTATRYLEAGTGPAILLIPGEGSVAEEWYDVIQGLASHYRTIAVDLPGYGYTEPITDASVAAFAAFVWRFARVIGLQRPVLIGHSLGGAVAVQAALEQPSRVPALILVDSAGLGRAVNPIAILQSVTPLGDLIARLVPVLPLGPRLHVAVVALFGACRPWRIHAAWWSSQRRVVSTPVALETSLRSQRATVGIFGQRNPLLRRLRELPMPTLVAWGLQDRQVPFWQGIAARRRLRHGRLALVACASHLLPLEAPEELVRAVREFLADVDGDQAQGEQLS</sequence>
<reference evidence="2 3" key="1">
    <citation type="submission" date="2016-01" db="EMBL/GenBank/DDBJ databases">
        <title>Amycolatopsis coloradensis genome sequencing and assembly.</title>
        <authorList>
            <person name="Mayilraj S."/>
        </authorList>
    </citation>
    <scope>NUCLEOTIDE SEQUENCE [LARGE SCALE GENOMIC DNA]</scope>
    <source>
        <strain evidence="2 3">DSM 44225</strain>
    </source>
</reference>
<comment type="caution">
    <text evidence="2">The sequence shown here is derived from an EMBL/GenBank/DDBJ whole genome shotgun (WGS) entry which is preliminary data.</text>
</comment>
<accession>A0A1R0KFK4</accession>
<organism evidence="2 3">
    <name type="scientific">Amycolatopsis coloradensis</name>
    <dbReference type="NCBI Taxonomy" id="76021"/>
    <lineage>
        <taxon>Bacteria</taxon>
        <taxon>Bacillati</taxon>
        <taxon>Actinomycetota</taxon>
        <taxon>Actinomycetes</taxon>
        <taxon>Pseudonocardiales</taxon>
        <taxon>Pseudonocardiaceae</taxon>
        <taxon>Amycolatopsis</taxon>
    </lineage>
</organism>
<dbReference type="STRING" id="76021.BS329_37645"/>
<dbReference type="InterPro" id="IPR000639">
    <property type="entry name" value="Epox_hydrolase-like"/>
</dbReference>
<gene>
    <name evidence="2" type="ORF">BS329_37645</name>
</gene>
<dbReference type="InterPro" id="IPR000073">
    <property type="entry name" value="AB_hydrolase_1"/>
</dbReference>
<evidence type="ECO:0000259" key="1">
    <source>
        <dbReference type="Pfam" id="PF00561"/>
    </source>
</evidence>
<feature type="domain" description="AB hydrolase-1" evidence="1">
    <location>
        <begin position="33"/>
        <end position="274"/>
    </location>
</feature>
<dbReference type="InterPro" id="IPR029058">
    <property type="entry name" value="AB_hydrolase_fold"/>
</dbReference>